<evidence type="ECO:0000313" key="2">
    <source>
        <dbReference type="Proteomes" id="UP000009100"/>
    </source>
</evidence>
<dbReference type="STRING" id="575788.VS_II1367"/>
<protein>
    <submittedName>
        <fullName evidence="1">Uncharacterized protein</fullName>
    </submittedName>
</protein>
<evidence type="ECO:0000313" key="1">
    <source>
        <dbReference type="EMBL" id="CAV27464.1"/>
    </source>
</evidence>
<reference evidence="1 2" key="1">
    <citation type="submission" date="2009-02" db="EMBL/GenBank/DDBJ databases">
        <title>Vibrio splendidus str. LGP32 complete genome.</title>
        <authorList>
            <person name="Mazel D."/>
            <person name="Le Roux F."/>
        </authorList>
    </citation>
    <scope>NUCLEOTIDE SEQUENCE [LARGE SCALE GENOMIC DNA]</scope>
    <source>
        <strain evidence="1 2">LGP32</strain>
    </source>
</reference>
<name>B7VTB3_VIBA3</name>
<sequence length="35" mass="3790">MFDGSSHDIPWLKTDGAIKIRAVVLGVSNVVDSDF</sequence>
<organism evidence="1 2">
    <name type="scientific">Vibrio atlanticus (strain LGP32)</name>
    <name type="common">Vibrio splendidus (strain Mel32)</name>
    <dbReference type="NCBI Taxonomy" id="575788"/>
    <lineage>
        <taxon>Bacteria</taxon>
        <taxon>Pseudomonadati</taxon>
        <taxon>Pseudomonadota</taxon>
        <taxon>Gammaproteobacteria</taxon>
        <taxon>Vibrionales</taxon>
        <taxon>Vibrionaceae</taxon>
        <taxon>Vibrio</taxon>
    </lineage>
</organism>
<dbReference type="Proteomes" id="UP000009100">
    <property type="component" value="Chromosome 2"/>
</dbReference>
<gene>
    <name evidence="1" type="ordered locus">VS_II1367</name>
</gene>
<proteinExistence type="predicted"/>
<accession>B7VTB3</accession>
<dbReference type="EMBL" id="FM954973">
    <property type="protein sequence ID" value="CAV27464.1"/>
    <property type="molecule type" value="Genomic_DNA"/>
</dbReference>
<dbReference type="AlphaFoldDB" id="B7VTB3"/>
<dbReference type="HOGENOM" id="CLU_3368041_0_0_6"/>
<dbReference type="KEGG" id="vsp:VS_II1367"/>